<reference evidence="2" key="2">
    <citation type="journal article" date="2023" name="Plants (Basel)">
        <title>Annotation of the Turnera subulata (Passifloraceae) Draft Genome Reveals the S-Locus Evolved after the Divergence of Turneroideae from Passifloroideae in a Stepwise Manner.</title>
        <authorList>
            <person name="Henning P.M."/>
            <person name="Roalson E.H."/>
            <person name="Mir W."/>
            <person name="McCubbin A.G."/>
            <person name="Shore J.S."/>
        </authorList>
    </citation>
    <scope>NUCLEOTIDE SEQUENCE</scope>
    <source>
        <strain evidence="2">F60SS</strain>
    </source>
</reference>
<dbReference type="OrthoDB" id="783877at2759"/>
<protein>
    <submittedName>
        <fullName evidence="2">Uncharacterized protein</fullName>
    </submittedName>
</protein>
<evidence type="ECO:0000256" key="1">
    <source>
        <dbReference type="SAM" id="MobiDB-lite"/>
    </source>
</evidence>
<name>A0A9Q0F9I9_9ROSI</name>
<dbReference type="AlphaFoldDB" id="A0A9Q0F9I9"/>
<feature type="non-terminal residue" evidence="2">
    <location>
        <position position="451"/>
    </location>
</feature>
<evidence type="ECO:0000313" key="2">
    <source>
        <dbReference type="EMBL" id="KAJ4826252.1"/>
    </source>
</evidence>
<feature type="compositionally biased region" description="Polar residues" evidence="1">
    <location>
        <begin position="26"/>
        <end position="44"/>
    </location>
</feature>
<accession>A0A9Q0F9I9</accession>
<reference evidence="2" key="1">
    <citation type="submission" date="2022-02" db="EMBL/GenBank/DDBJ databases">
        <authorList>
            <person name="Henning P.M."/>
            <person name="McCubbin A.G."/>
            <person name="Shore J.S."/>
        </authorList>
    </citation>
    <scope>NUCLEOTIDE SEQUENCE</scope>
    <source>
        <strain evidence="2">F60SS</strain>
        <tissue evidence="2">Leaves</tissue>
    </source>
</reference>
<proteinExistence type="predicted"/>
<dbReference type="PANTHER" id="PTHR37181:SF1">
    <property type="entry name" value="F6A14.6 PROTEIN"/>
    <property type="match status" value="1"/>
</dbReference>
<gene>
    <name evidence="2" type="ORF">Tsubulata_031821</name>
</gene>
<comment type="caution">
    <text evidence="2">The sequence shown here is derived from an EMBL/GenBank/DDBJ whole genome shotgun (WGS) entry which is preliminary data.</text>
</comment>
<sequence length="451" mass="49672">PKLSNPLPEAQKGEQSQTIAHKPALNPSTFNTKNPASPLPSQISSLGLQSPAMSLLEVITMASSAEDRRNTSTQSDYPIILSANDAFVNLKPKLENSDATALAIPVTGWQLSQTDTELIDLGKKFSKKLRIKLKDANKFDKDEFFGILVPFLERIKEKVGFPVGVNSSDGGYVRALFDKVGVFMGRDVASLTLEACVSFEVWDLVEAFIVNGIVHHSSYSDLIMSLVAKNKCDLLCLSVKHAPDLGLAELLSTLKYFLSPSDEACGGMENVRKEWESQALLAVENASDRNLSDNKFRLAKEASILLMLAHDGFSVSEHCLHYLLASPNVDELILSSAIGKLNGREVMRLIRYLAKWLKKYEMFPQAAPCPKASSKLGLKACDWVPKLEDVARWLGLVLDENFSSLVLHPEFHEELKSIEGLVGSLSSEAKLCCSVEAVIEHLRNEAKNEQN</sequence>
<dbReference type="EMBL" id="JAKUCV010006716">
    <property type="protein sequence ID" value="KAJ4826252.1"/>
    <property type="molecule type" value="Genomic_DNA"/>
</dbReference>
<dbReference type="PANTHER" id="PTHR37181">
    <property type="entry name" value="F6A14.6 PROTEIN"/>
    <property type="match status" value="1"/>
</dbReference>
<keyword evidence="3" id="KW-1185">Reference proteome</keyword>
<dbReference type="Proteomes" id="UP001141552">
    <property type="component" value="Unassembled WGS sequence"/>
</dbReference>
<feature type="region of interest" description="Disordered" evidence="1">
    <location>
        <begin position="1"/>
        <end position="44"/>
    </location>
</feature>
<organism evidence="2 3">
    <name type="scientific">Turnera subulata</name>
    <dbReference type="NCBI Taxonomy" id="218843"/>
    <lineage>
        <taxon>Eukaryota</taxon>
        <taxon>Viridiplantae</taxon>
        <taxon>Streptophyta</taxon>
        <taxon>Embryophyta</taxon>
        <taxon>Tracheophyta</taxon>
        <taxon>Spermatophyta</taxon>
        <taxon>Magnoliopsida</taxon>
        <taxon>eudicotyledons</taxon>
        <taxon>Gunneridae</taxon>
        <taxon>Pentapetalae</taxon>
        <taxon>rosids</taxon>
        <taxon>fabids</taxon>
        <taxon>Malpighiales</taxon>
        <taxon>Passifloraceae</taxon>
        <taxon>Turnera</taxon>
    </lineage>
</organism>
<evidence type="ECO:0000313" key="3">
    <source>
        <dbReference type="Proteomes" id="UP001141552"/>
    </source>
</evidence>